<organism evidence="2 3">
    <name type="scientific">Aspergillus bombycis</name>
    <dbReference type="NCBI Taxonomy" id="109264"/>
    <lineage>
        <taxon>Eukaryota</taxon>
        <taxon>Fungi</taxon>
        <taxon>Dikarya</taxon>
        <taxon>Ascomycota</taxon>
        <taxon>Pezizomycotina</taxon>
        <taxon>Eurotiomycetes</taxon>
        <taxon>Eurotiomycetidae</taxon>
        <taxon>Eurotiales</taxon>
        <taxon>Aspergillaceae</taxon>
        <taxon>Aspergillus</taxon>
    </lineage>
</organism>
<dbReference type="PANTHER" id="PTHR45657:SF20">
    <property type="entry name" value="CRAL_TRIO DOMAIN PROTEIN (AFU_ORTHOLOGUE AFUA_5G00680)"/>
    <property type="match status" value="1"/>
</dbReference>
<comment type="caution">
    <text evidence="2">The sequence shown here is derived from an EMBL/GenBank/DDBJ whole genome shotgun (WGS) entry which is preliminary data.</text>
</comment>
<dbReference type="GeneID" id="34451086"/>
<proteinExistence type="predicted"/>
<dbReference type="EMBL" id="LYCR01000058">
    <property type="protein sequence ID" value="OGM44205.1"/>
    <property type="molecule type" value="Genomic_DNA"/>
</dbReference>
<accession>A0A1F7ZYN5</accession>
<dbReference type="Pfam" id="PF00650">
    <property type="entry name" value="CRAL_TRIO"/>
    <property type="match status" value="1"/>
</dbReference>
<dbReference type="PROSITE" id="PS50191">
    <property type="entry name" value="CRAL_TRIO"/>
    <property type="match status" value="1"/>
</dbReference>
<dbReference type="SMART" id="SM00516">
    <property type="entry name" value="SEC14"/>
    <property type="match status" value="1"/>
</dbReference>
<dbReference type="RefSeq" id="XP_022387922.1">
    <property type="nucleotide sequence ID" value="XM_022534825.1"/>
</dbReference>
<dbReference type="CDD" id="cd00170">
    <property type="entry name" value="SEC14"/>
    <property type="match status" value="1"/>
</dbReference>
<evidence type="ECO:0000313" key="3">
    <source>
        <dbReference type="Proteomes" id="UP000179179"/>
    </source>
</evidence>
<name>A0A1F7ZYN5_9EURO</name>
<dbReference type="PANTHER" id="PTHR45657">
    <property type="entry name" value="CRAL-TRIO DOMAIN-CONTAINING PROTEIN YKL091C-RELATED"/>
    <property type="match status" value="1"/>
</dbReference>
<evidence type="ECO:0000313" key="2">
    <source>
        <dbReference type="EMBL" id="OGM44205.1"/>
    </source>
</evidence>
<reference evidence="2 3" key="1">
    <citation type="journal article" date="2016" name="Genome Biol. Evol.">
        <title>Draft genome sequence of an aflatoxigenic Aspergillus species, A. bombycis.</title>
        <authorList>
            <person name="Moore G.G."/>
            <person name="Mack B.M."/>
            <person name="Beltz S.B."/>
            <person name="Gilbert M.K."/>
        </authorList>
    </citation>
    <scope>NUCLEOTIDE SEQUENCE [LARGE SCALE GENOMIC DNA]</scope>
    <source>
        <strain evidence="3">NRRL 26010</strain>
    </source>
</reference>
<dbReference type="OrthoDB" id="30289at2759"/>
<sequence length="286" mass="32304">MKPHDALEQFQEATTFHADRNVHAFYNAISVDDYEDTRRLYPHWTGRRDKQGQPIMIFDLAHMKIEAMTRWRETRNLPCGDASATSSPDMAQRACVFNDGLTRFILPLCTAMTDRPDSSIPVTKSTCLVDGSALSLKQAWNLRDFAQEVSWIFSTCYPETISHIILCNAPSSFALIWNVLKSFVDPRMAEKLVILKSAEVYSTLEKYIDHVNIPKQFGGELAFQHGMLPDLDEGIRQTLFWIDSKNRLPPGPLKWVQDGGNRKAIATGSAGGIQRAEEIAVLRKSE</sequence>
<keyword evidence="3" id="KW-1185">Reference proteome</keyword>
<dbReference type="InterPro" id="IPR036865">
    <property type="entry name" value="CRAL-TRIO_dom_sf"/>
</dbReference>
<feature type="domain" description="CRAL-TRIO" evidence="1">
    <location>
        <begin position="33"/>
        <end position="225"/>
    </location>
</feature>
<dbReference type="SUPFAM" id="SSF52087">
    <property type="entry name" value="CRAL/TRIO domain"/>
    <property type="match status" value="1"/>
</dbReference>
<gene>
    <name evidence="2" type="ORF">ABOM_007696</name>
</gene>
<dbReference type="InterPro" id="IPR051026">
    <property type="entry name" value="PI/PC_transfer"/>
</dbReference>
<dbReference type="STRING" id="109264.A0A1F7ZYN5"/>
<dbReference type="Gene3D" id="3.40.525.10">
    <property type="entry name" value="CRAL-TRIO lipid binding domain"/>
    <property type="match status" value="1"/>
</dbReference>
<dbReference type="Proteomes" id="UP000179179">
    <property type="component" value="Unassembled WGS sequence"/>
</dbReference>
<evidence type="ECO:0000259" key="1">
    <source>
        <dbReference type="PROSITE" id="PS50191"/>
    </source>
</evidence>
<dbReference type="InterPro" id="IPR001251">
    <property type="entry name" value="CRAL-TRIO_dom"/>
</dbReference>
<protein>
    <recommendedName>
        <fullName evidence="1">CRAL-TRIO domain-containing protein</fullName>
    </recommendedName>
</protein>
<dbReference type="AlphaFoldDB" id="A0A1F7ZYN5"/>